<dbReference type="Proteomes" id="UP000708208">
    <property type="component" value="Unassembled WGS sequence"/>
</dbReference>
<dbReference type="InterPro" id="IPR001128">
    <property type="entry name" value="Cyt_P450"/>
</dbReference>
<evidence type="ECO:0000256" key="4">
    <source>
        <dbReference type="RuleBase" id="RU000461"/>
    </source>
</evidence>
<evidence type="ECO:0000313" key="6">
    <source>
        <dbReference type="Proteomes" id="UP000708208"/>
    </source>
</evidence>
<keyword evidence="6" id="KW-1185">Reference proteome</keyword>
<keyword evidence="2 4" id="KW-0479">Metal-binding</keyword>
<evidence type="ECO:0000256" key="2">
    <source>
        <dbReference type="ARBA" id="ARBA00022723"/>
    </source>
</evidence>
<dbReference type="PROSITE" id="PS00086">
    <property type="entry name" value="CYTOCHROME_P450"/>
    <property type="match status" value="1"/>
</dbReference>
<sequence length="478" mass="54913">MVIFAFALWALFLNLIYKCLKKFRSNRLPGPSTISILRHATAKYSHLTLSKWAQTYGDIFQIKLGPIRIVVLSDGKLIQEVFDESEYVGRADKKNLQLARPYGMASQGAVPKEQRTFTVRYLSQPSMESFIQEEISEFLTWMSSHEGQMVEMNQRLTLAIVNTLWKILSGKRYPQDDDRILRVLDKENKLNESLSRNPLLLYPPLAELFPRITGWHDVITLAEDIRDDYEQIILECEIDDVKSEHPSFIVEYLREIENSSDPECDFYKDAGKNSLVTTLADLFNEGLTTIPVTLSWAVFYISKFIDVQLKLQEELDKVVPRNRRPCLADRSKLPLPYLEATIMETLRITSSVSTGAMHKTLADMKVRDYEIQTGTWIIANVYHVHHDPNAWQDPDIFLPERFINLESGSVNSTNFSTGEKTCLGETIAKDEIFLFLSNIYQTFNTVLDENESAGVTCHHKPEIVLQPSDFNVLLTRRT</sequence>
<dbReference type="Pfam" id="PF00067">
    <property type="entry name" value="p450"/>
    <property type="match status" value="1"/>
</dbReference>
<keyword evidence="4" id="KW-0560">Oxidoreductase</keyword>
<evidence type="ECO:0000313" key="5">
    <source>
        <dbReference type="EMBL" id="CAG7835305.1"/>
    </source>
</evidence>
<evidence type="ECO:0008006" key="7">
    <source>
        <dbReference type="Google" id="ProtNLM"/>
    </source>
</evidence>
<keyword evidence="3 4" id="KW-0408">Iron</keyword>
<organism evidence="5 6">
    <name type="scientific">Allacma fusca</name>
    <dbReference type="NCBI Taxonomy" id="39272"/>
    <lineage>
        <taxon>Eukaryota</taxon>
        <taxon>Metazoa</taxon>
        <taxon>Ecdysozoa</taxon>
        <taxon>Arthropoda</taxon>
        <taxon>Hexapoda</taxon>
        <taxon>Collembola</taxon>
        <taxon>Symphypleona</taxon>
        <taxon>Sminthuridae</taxon>
        <taxon>Allacma</taxon>
    </lineage>
</organism>
<evidence type="ECO:0000256" key="1">
    <source>
        <dbReference type="ARBA" id="ARBA00010617"/>
    </source>
</evidence>
<gene>
    <name evidence="5" type="ORF">AFUS01_LOCUS44691</name>
</gene>
<dbReference type="AlphaFoldDB" id="A0A8J2PSN5"/>
<dbReference type="GO" id="GO:0005506">
    <property type="term" value="F:iron ion binding"/>
    <property type="evidence" value="ECO:0007669"/>
    <property type="project" value="InterPro"/>
</dbReference>
<dbReference type="GO" id="GO:0016712">
    <property type="term" value="F:oxidoreductase activity, acting on paired donors, with incorporation or reduction of molecular oxygen, reduced flavin or flavoprotein as one donor, and incorporation of one atom of oxygen"/>
    <property type="evidence" value="ECO:0007669"/>
    <property type="project" value="TreeGrafter"/>
</dbReference>
<dbReference type="OrthoDB" id="2789670at2759"/>
<reference evidence="5" key="1">
    <citation type="submission" date="2021-06" db="EMBL/GenBank/DDBJ databases">
        <authorList>
            <person name="Hodson N. C."/>
            <person name="Mongue J. A."/>
            <person name="Jaron S. K."/>
        </authorList>
    </citation>
    <scope>NUCLEOTIDE SEQUENCE</scope>
</reference>
<protein>
    <recommendedName>
        <fullName evidence="7">Cytochrome P450</fullName>
    </recommendedName>
</protein>
<proteinExistence type="inferred from homology"/>
<dbReference type="GO" id="GO:0020037">
    <property type="term" value="F:heme binding"/>
    <property type="evidence" value="ECO:0007669"/>
    <property type="project" value="InterPro"/>
</dbReference>
<evidence type="ECO:0000256" key="3">
    <source>
        <dbReference type="ARBA" id="ARBA00023004"/>
    </source>
</evidence>
<dbReference type="InterPro" id="IPR050182">
    <property type="entry name" value="Cytochrome_P450_fam2"/>
</dbReference>
<dbReference type="PANTHER" id="PTHR24300">
    <property type="entry name" value="CYTOCHROME P450 508A4-RELATED"/>
    <property type="match status" value="1"/>
</dbReference>
<dbReference type="GO" id="GO:0008395">
    <property type="term" value="F:steroid hydroxylase activity"/>
    <property type="evidence" value="ECO:0007669"/>
    <property type="project" value="TreeGrafter"/>
</dbReference>
<comment type="caution">
    <text evidence="5">The sequence shown here is derived from an EMBL/GenBank/DDBJ whole genome shotgun (WGS) entry which is preliminary data.</text>
</comment>
<dbReference type="PANTHER" id="PTHR24300:SF403">
    <property type="entry name" value="CYTOCHROME P450 306A1"/>
    <property type="match status" value="1"/>
</dbReference>
<dbReference type="InterPro" id="IPR017972">
    <property type="entry name" value="Cyt_P450_CS"/>
</dbReference>
<keyword evidence="4" id="KW-0349">Heme</keyword>
<comment type="similarity">
    <text evidence="1 4">Belongs to the cytochrome P450 family.</text>
</comment>
<keyword evidence="4" id="KW-0503">Monooxygenase</keyword>
<dbReference type="GO" id="GO:0006805">
    <property type="term" value="P:xenobiotic metabolic process"/>
    <property type="evidence" value="ECO:0007669"/>
    <property type="project" value="TreeGrafter"/>
</dbReference>
<dbReference type="GO" id="GO:0006082">
    <property type="term" value="P:organic acid metabolic process"/>
    <property type="evidence" value="ECO:0007669"/>
    <property type="project" value="TreeGrafter"/>
</dbReference>
<accession>A0A8J2PSN5</accession>
<dbReference type="EMBL" id="CAJVCH010570584">
    <property type="protein sequence ID" value="CAG7835305.1"/>
    <property type="molecule type" value="Genomic_DNA"/>
</dbReference>
<name>A0A8J2PSN5_9HEXA</name>
<dbReference type="GO" id="GO:0005737">
    <property type="term" value="C:cytoplasm"/>
    <property type="evidence" value="ECO:0007669"/>
    <property type="project" value="TreeGrafter"/>
</dbReference>